<dbReference type="InterPro" id="IPR052895">
    <property type="entry name" value="HetReg/Transcr_Mod"/>
</dbReference>
<dbReference type="Proteomes" id="UP001138500">
    <property type="component" value="Unassembled WGS sequence"/>
</dbReference>
<comment type="caution">
    <text evidence="2">The sequence shown here is derived from an EMBL/GenBank/DDBJ whole genome shotgun (WGS) entry which is preliminary data.</text>
</comment>
<dbReference type="Pfam" id="PF06985">
    <property type="entry name" value="HET"/>
    <property type="match status" value="1"/>
</dbReference>
<protein>
    <submittedName>
        <fullName evidence="2">HET-domain-containing protein</fullName>
    </submittedName>
</protein>
<sequence>MHVNSARRGEMILKQHLYHCLLRLKLQRHHYHVLDRTKKEIRLLILEPSGKTPSGVVQCTLHHTSLMDEPLPAYETISYVWGDPSLRSTIIVDKCVLDVPASAEQVLRNMRCTDRTRTLWIDAVCINQMDFQERGHQVAIMADIYANTVHNFIWLSNGSDCPDRTCTARAGVAIDRIYEDAKVETSNFTTFQQAVKYEKIVSKDKINPRVLADEDWLHVLHYLASPWFARLWVVQEAALPRSSTFCYQDSRMPLPKVLRAAVWLFYRRRTLPIKVDGWSLYRHHAIWLYSDHECGLSSQQVSDDCGLINLLLDLQSFRALDSRDHVYGMLGLWQRLNDRSGVPHLLTPDYSKPLWDVLRDATVATIHSGRNLECLRCTVVRDPLEGHIPNWVLRIDRPWDRKQDPAWLEDSTVKCCGRREHIDDTAVVRNDAITSRALLPVRGMVVDNVGQLMLTITYGSPASSSIKTLLKLKNDVLECPDHGRCTLSAVAAVLSAQGADYGFESDQKRLEGCSAWFEYLEKQQEFPDMNVSLSGLPLLDDSRYAQVIAFHRAFVDACTHRMLFWTSDGRLGVGPKSMMSSDLVVVLWGSLLPVILRPLTFAGRFAFLGCAFVHGMMHGELIDCHEEAFNLKEQTFHLQ</sequence>
<dbReference type="PANTHER" id="PTHR24148:SF82">
    <property type="entry name" value="HETEROKARYON INCOMPATIBILITY DOMAIN-CONTAINING PROTEIN"/>
    <property type="match status" value="1"/>
</dbReference>
<reference evidence="2 3" key="2">
    <citation type="journal article" date="2021" name="Curr. Genet.">
        <title>Genetic response to nitrogen starvation in the aggressive Eucalyptus foliar pathogen Teratosphaeria destructans.</title>
        <authorList>
            <person name="Havenga M."/>
            <person name="Wingfield B.D."/>
            <person name="Wingfield M.J."/>
            <person name="Dreyer L.L."/>
            <person name="Roets F."/>
            <person name="Aylward J."/>
        </authorList>
    </citation>
    <scope>NUCLEOTIDE SEQUENCE [LARGE SCALE GENOMIC DNA]</scope>
    <source>
        <strain evidence="2">CMW44962</strain>
    </source>
</reference>
<dbReference type="OrthoDB" id="3647238at2759"/>
<dbReference type="AlphaFoldDB" id="A0A9W7SIC7"/>
<organism evidence="2 3">
    <name type="scientific">Teratosphaeria destructans</name>
    <dbReference type="NCBI Taxonomy" id="418781"/>
    <lineage>
        <taxon>Eukaryota</taxon>
        <taxon>Fungi</taxon>
        <taxon>Dikarya</taxon>
        <taxon>Ascomycota</taxon>
        <taxon>Pezizomycotina</taxon>
        <taxon>Dothideomycetes</taxon>
        <taxon>Dothideomycetidae</taxon>
        <taxon>Mycosphaerellales</taxon>
        <taxon>Teratosphaeriaceae</taxon>
        <taxon>Teratosphaeria</taxon>
    </lineage>
</organism>
<dbReference type="PANTHER" id="PTHR24148">
    <property type="entry name" value="ANKYRIN REPEAT DOMAIN-CONTAINING PROTEIN 39 HOMOLOG-RELATED"/>
    <property type="match status" value="1"/>
</dbReference>
<gene>
    <name evidence="2" type="ORF">Tdes44962_MAKER01076</name>
</gene>
<dbReference type="EMBL" id="RIBY02002533">
    <property type="protein sequence ID" value="KAH9810103.1"/>
    <property type="molecule type" value="Genomic_DNA"/>
</dbReference>
<proteinExistence type="predicted"/>
<keyword evidence="3" id="KW-1185">Reference proteome</keyword>
<name>A0A9W7SIC7_9PEZI</name>
<feature type="domain" description="Heterokaryon incompatibility" evidence="1">
    <location>
        <begin position="74"/>
        <end position="236"/>
    </location>
</feature>
<evidence type="ECO:0000313" key="2">
    <source>
        <dbReference type="EMBL" id="KAH9810103.1"/>
    </source>
</evidence>
<dbReference type="InterPro" id="IPR010730">
    <property type="entry name" value="HET"/>
</dbReference>
<reference evidence="2 3" key="1">
    <citation type="journal article" date="2018" name="IMA Fungus">
        <title>IMA Genome-F 10: Nine draft genome sequences of Claviceps purpurea s.lat., including C. arundinis, C. humidiphila, and C. cf. spartinae, pseudomolecules for the pitch canker pathogen Fusarium circinatum, draft genome of Davidsoniella eucalypti, Grosmannia galeiformis, Quambalaria eucalypti, and Teratosphaeria destructans.</title>
        <authorList>
            <person name="Wingfield B.D."/>
            <person name="Liu M."/>
            <person name="Nguyen H.D."/>
            <person name="Lane F.A."/>
            <person name="Morgan S.W."/>
            <person name="De Vos L."/>
            <person name="Wilken P.M."/>
            <person name="Duong T.A."/>
            <person name="Aylward J."/>
            <person name="Coetzee M.P."/>
            <person name="Dadej K."/>
            <person name="De Beer Z.W."/>
            <person name="Findlay W."/>
            <person name="Havenga M."/>
            <person name="Kolarik M."/>
            <person name="Menzies J.G."/>
            <person name="Naidoo K."/>
            <person name="Pochopski O."/>
            <person name="Shoukouhi P."/>
            <person name="Santana Q.C."/>
            <person name="Seifert K.A."/>
            <person name="Soal N."/>
            <person name="Steenkamp E.T."/>
            <person name="Tatham C.T."/>
            <person name="van der Nest M.A."/>
            <person name="Wingfield M.J."/>
        </authorList>
    </citation>
    <scope>NUCLEOTIDE SEQUENCE [LARGE SCALE GENOMIC DNA]</scope>
    <source>
        <strain evidence="2">CMW44962</strain>
    </source>
</reference>
<evidence type="ECO:0000313" key="3">
    <source>
        <dbReference type="Proteomes" id="UP001138500"/>
    </source>
</evidence>
<accession>A0A9W7SIC7</accession>
<dbReference type="Pfam" id="PF26639">
    <property type="entry name" value="Het-6_barrel"/>
    <property type="match status" value="1"/>
</dbReference>
<evidence type="ECO:0000259" key="1">
    <source>
        <dbReference type="Pfam" id="PF06985"/>
    </source>
</evidence>